<keyword evidence="8" id="KW-0539">Nucleus</keyword>
<proteinExistence type="predicted"/>
<keyword evidence="3" id="KW-0158">Chromosome</keyword>
<evidence type="ECO:0000313" key="12">
    <source>
        <dbReference type="EMBL" id="CAI9781835.1"/>
    </source>
</evidence>
<feature type="compositionally biased region" description="Polar residues" evidence="10">
    <location>
        <begin position="127"/>
        <end position="136"/>
    </location>
</feature>
<organism evidence="12 13">
    <name type="scientific">Fraxinus pennsylvanica</name>
    <dbReference type="NCBI Taxonomy" id="56036"/>
    <lineage>
        <taxon>Eukaryota</taxon>
        <taxon>Viridiplantae</taxon>
        <taxon>Streptophyta</taxon>
        <taxon>Embryophyta</taxon>
        <taxon>Tracheophyta</taxon>
        <taxon>Spermatophyta</taxon>
        <taxon>Magnoliopsida</taxon>
        <taxon>eudicotyledons</taxon>
        <taxon>Gunneridae</taxon>
        <taxon>Pentapetalae</taxon>
        <taxon>asterids</taxon>
        <taxon>lamiids</taxon>
        <taxon>Lamiales</taxon>
        <taxon>Oleaceae</taxon>
        <taxon>Oleeae</taxon>
        <taxon>Fraxinus</taxon>
    </lineage>
</organism>
<dbReference type="AlphaFoldDB" id="A0AAD2A5B4"/>
<evidence type="ECO:0000256" key="5">
    <source>
        <dbReference type="ARBA" id="ARBA00023054"/>
    </source>
</evidence>
<evidence type="ECO:0000259" key="11">
    <source>
        <dbReference type="PROSITE" id="PS51504"/>
    </source>
</evidence>
<dbReference type="GO" id="GO:0006334">
    <property type="term" value="P:nucleosome assembly"/>
    <property type="evidence" value="ECO:0007669"/>
    <property type="project" value="InterPro"/>
</dbReference>
<dbReference type="PANTHER" id="PTHR46267:SF8">
    <property type="entry name" value="TELOMERE REPEAT-BINDING FACTOR 1"/>
    <property type="match status" value="1"/>
</dbReference>
<dbReference type="SMART" id="SM00526">
    <property type="entry name" value="H15"/>
    <property type="match status" value="1"/>
</dbReference>
<dbReference type="InterPro" id="IPR036388">
    <property type="entry name" value="WH-like_DNA-bd_sf"/>
</dbReference>
<dbReference type="Pfam" id="PF00538">
    <property type="entry name" value="Linker_histone"/>
    <property type="match status" value="1"/>
</dbReference>
<dbReference type="GO" id="GO:0005730">
    <property type="term" value="C:nucleolus"/>
    <property type="evidence" value="ECO:0007669"/>
    <property type="project" value="UniProtKB-SubCell"/>
</dbReference>
<keyword evidence="13" id="KW-1185">Reference proteome</keyword>
<keyword evidence="6" id="KW-0238">DNA-binding</keyword>
<name>A0AAD2A5B4_9LAMI</name>
<dbReference type="InterPro" id="IPR009057">
    <property type="entry name" value="Homeodomain-like_sf"/>
</dbReference>
<dbReference type="GO" id="GO:0000786">
    <property type="term" value="C:nucleosome"/>
    <property type="evidence" value="ECO:0007669"/>
    <property type="project" value="InterPro"/>
</dbReference>
<dbReference type="Gene3D" id="1.10.246.220">
    <property type="match status" value="1"/>
</dbReference>
<dbReference type="InterPro" id="IPR044597">
    <property type="entry name" value="SMH1-6"/>
</dbReference>
<evidence type="ECO:0000256" key="9">
    <source>
        <dbReference type="ARBA" id="ARBA00032813"/>
    </source>
</evidence>
<feature type="region of interest" description="Disordered" evidence="10">
    <location>
        <begin position="116"/>
        <end position="161"/>
    </location>
</feature>
<dbReference type="GO" id="GO:0042803">
    <property type="term" value="F:protein homodimerization activity"/>
    <property type="evidence" value="ECO:0007669"/>
    <property type="project" value="UniProtKB-ARBA"/>
</dbReference>
<dbReference type="SUPFAM" id="SSF46689">
    <property type="entry name" value="Homeodomain-like"/>
    <property type="match status" value="1"/>
</dbReference>
<dbReference type="FunFam" id="1.10.10.60:FF:000168">
    <property type="entry name" value="Telomere repeat-binding factor 1"/>
    <property type="match status" value="1"/>
</dbReference>
<keyword evidence="7" id="KW-0804">Transcription</keyword>
<sequence>MSAFFEGILLLHSCHFLTDEFQDLKERDFSILQNPRTKSIVNLPVTGDYCLGEEEGALKAGVLKHGPGKWRTILKDPEFSGVLCLRSNVDLKDKWRNMSVMANGWGSRERSRLALKRMHQAPKHGESSTALTSVSQSDEEIDDARPHAVSGGSSPIDGPKRSIMRLDNLILEAINNLREPGGSNKNTIATYIEDQYWAPANFRRILSAKLKHLAANGKLMKMKRKYRIAPTSSLSERRRNPSISLAGRRQGISLRTDRDDVSDLTKSQIDLELAKMRSMTPEEAAAAAAQAVAEAEAAMAEAEEAAREAEAAEADAEAAQAFADAASKTLKGRSTPSMNMQMIHA</sequence>
<evidence type="ECO:0000256" key="6">
    <source>
        <dbReference type="ARBA" id="ARBA00023125"/>
    </source>
</evidence>
<evidence type="ECO:0000256" key="4">
    <source>
        <dbReference type="ARBA" id="ARBA00023015"/>
    </source>
</evidence>
<dbReference type="GO" id="GO:0003691">
    <property type="term" value="F:double-stranded telomeric DNA binding"/>
    <property type="evidence" value="ECO:0007669"/>
    <property type="project" value="InterPro"/>
</dbReference>
<dbReference type="PROSITE" id="PS51504">
    <property type="entry name" value="H15"/>
    <property type="match status" value="1"/>
</dbReference>
<feature type="region of interest" description="Disordered" evidence="10">
    <location>
        <begin position="301"/>
        <end position="320"/>
    </location>
</feature>
<dbReference type="EMBL" id="OU503053">
    <property type="protein sequence ID" value="CAI9781835.1"/>
    <property type="molecule type" value="Genomic_DNA"/>
</dbReference>
<dbReference type="SUPFAM" id="SSF46785">
    <property type="entry name" value="Winged helix' DNA-binding domain"/>
    <property type="match status" value="1"/>
</dbReference>
<dbReference type="InterPro" id="IPR005818">
    <property type="entry name" value="Histone_H1/H5_H15"/>
</dbReference>
<evidence type="ECO:0000256" key="10">
    <source>
        <dbReference type="SAM" id="MobiDB-lite"/>
    </source>
</evidence>
<evidence type="ECO:0000256" key="7">
    <source>
        <dbReference type="ARBA" id="ARBA00023163"/>
    </source>
</evidence>
<reference evidence="12" key="1">
    <citation type="submission" date="2023-05" db="EMBL/GenBank/DDBJ databases">
        <authorList>
            <person name="Huff M."/>
        </authorList>
    </citation>
    <scope>NUCLEOTIDE SEQUENCE</scope>
</reference>
<evidence type="ECO:0000256" key="2">
    <source>
        <dbReference type="ARBA" id="ARBA00004604"/>
    </source>
</evidence>
<evidence type="ECO:0000256" key="8">
    <source>
        <dbReference type="ARBA" id="ARBA00023242"/>
    </source>
</evidence>
<dbReference type="InterPro" id="IPR036390">
    <property type="entry name" value="WH_DNA-bd_sf"/>
</dbReference>
<dbReference type="Proteomes" id="UP000834106">
    <property type="component" value="Chromosome 18"/>
</dbReference>
<comment type="subcellular location">
    <subcellularLocation>
        <location evidence="1">Chromosome</location>
    </subcellularLocation>
    <subcellularLocation>
        <location evidence="2">Nucleus</location>
        <location evidence="2">Nucleolus</location>
    </subcellularLocation>
</comment>
<dbReference type="Gene3D" id="1.10.10.10">
    <property type="entry name" value="Winged helix-like DNA-binding domain superfamily/Winged helix DNA-binding domain"/>
    <property type="match status" value="1"/>
</dbReference>
<accession>A0AAD2A5B4</accession>
<feature type="domain" description="H15" evidence="11">
    <location>
        <begin position="157"/>
        <end position="230"/>
    </location>
</feature>
<keyword evidence="5" id="KW-0175">Coiled coil</keyword>
<keyword evidence="4" id="KW-0805">Transcription regulation</keyword>
<evidence type="ECO:0000256" key="1">
    <source>
        <dbReference type="ARBA" id="ARBA00004286"/>
    </source>
</evidence>
<dbReference type="PANTHER" id="PTHR46267">
    <property type="entry name" value="SINGLE MYB HISTONE 4"/>
    <property type="match status" value="1"/>
</dbReference>
<evidence type="ECO:0000313" key="13">
    <source>
        <dbReference type="Proteomes" id="UP000834106"/>
    </source>
</evidence>
<feature type="region of interest" description="Disordered" evidence="10">
    <location>
        <begin position="231"/>
        <end position="259"/>
    </location>
</feature>
<gene>
    <name evidence="12" type="ORF">FPE_LOCUS29265</name>
</gene>
<dbReference type="CDD" id="cd11660">
    <property type="entry name" value="SANT_TRF"/>
    <property type="match status" value="1"/>
</dbReference>
<protein>
    <recommendedName>
        <fullName evidence="9">MYB transcription factor</fullName>
    </recommendedName>
</protein>
<evidence type="ECO:0000256" key="3">
    <source>
        <dbReference type="ARBA" id="ARBA00022454"/>
    </source>
</evidence>
<dbReference type="FunFam" id="1.10.10.10:FF:000937">
    <property type="entry name" value="Telomere repeat-binding factor 1"/>
    <property type="match status" value="1"/>
</dbReference>